<organism evidence="1 2">
    <name type="scientific">Racocetra fulgida</name>
    <dbReference type="NCBI Taxonomy" id="60492"/>
    <lineage>
        <taxon>Eukaryota</taxon>
        <taxon>Fungi</taxon>
        <taxon>Fungi incertae sedis</taxon>
        <taxon>Mucoromycota</taxon>
        <taxon>Glomeromycotina</taxon>
        <taxon>Glomeromycetes</taxon>
        <taxon>Diversisporales</taxon>
        <taxon>Gigasporaceae</taxon>
        <taxon>Racocetra</taxon>
    </lineage>
</organism>
<comment type="caution">
    <text evidence="1">The sequence shown here is derived from an EMBL/GenBank/DDBJ whole genome shotgun (WGS) entry which is preliminary data.</text>
</comment>
<dbReference type="AlphaFoldDB" id="A0A9N8Z0J3"/>
<name>A0A9N8Z0J3_9GLOM</name>
<protein>
    <submittedName>
        <fullName evidence="1">18566_t:CDS:1</fullName>
    </submittedName>
</protein>
<dbReference type="Proteomes" id="UP000789396">
    <property type="component" value="Unassembled WGS sequence"/>
</dbReference>
<keyword evidence="2" id="KW-1185">Reference proteome</keyword>
<dbReference type="EMBL" id="CAJVPZ010000427">
    <property type="protein sequence ID" value="CAG8464972.1"/>
    <property type="molecule type" value="Genomic_DNA"/>
</dbReference>
<accession>A0A9N8Z0J3</accession>
<reference evidence="1" key="1">
    <citation type="submission" date="2021-06" db="EMBL/GenBank/DDBJ databases">
        <authorList>
            <person name="Kallberg Y."/>
            <person name="Tangrot J."/>
            <person name="Rosling A."/>
        </authorList>
    </citation>
    <scope>NUCLEOTIDE SEQUENCE</scope>
    <source>
        <strain evidence="1">IN212</strain>
    </source>
</reference>
<evidence type="ECO:0000313" key="2">
    <source>
        <dbReference type="Proteomes" id="UP000789396"/>
    </source>
</evidence>
<proteinExistence type="predicted"/>
<gene>
    <name evidence="1" type="ORF">RFULGI_LOCUS854</name>
</gene>
<evidence type="ECO:0000313" key="1">
    <source>
        <dbReference type="EMBL" id="CAG8464972.1"/>
    </source>
</evidence>
<sequence length="45" mass="5222">MKLKFQLLEFLQFQKTKKGELVFPDLLLTSIVNLNPNHDAPNPKI</sequence>